<evidence type="ECO:0000313" key="6">
    <source>
        <dbReference type="RefSeq" id="XP_039133336.1"/>
    </source>
</evidence>
<dbReference type="GO" id="GO:0016791">
    <property type="term" value="F:phosphatase activity"/>
    <property type="evidence" value="ECO:0007669"/>
    <property type="project" value="TreeGrafter"/>
</dbReference>
<feature type="binding site" evidence="3">
    <location>
        <position position="167"/>
    </location>
    <ligand>
        <name>substrate</name>
    </ligand>
</feature>
<dbReference type="RefSeq" id="XP_039133336.1">
    <property type="nucleotide sequence ID" value="XM_039277402.1"/>
</dbReference>
<feature type="region of interest" description="Disordered" evidence="4">
    <location>
        <begin position="1"/>
        <end position="25"/>
    </location>
</feature>
<dbReference type="SMART" id="SM00855">
    <property type="entry name" value="PGAM"/>
    <property type="match status" value="2"/>
</dbReference>
<dbReference type="Gene3D" id="3.40.50.1240">
    <property type="entry name" value="Phosphoglycerate mutase-like"/>
    <property type="match status" value="2"/>
</dbReference>
<name>A0AB40C3H4_DIOCR</name>
<dbReference type="PROSITE" id="PS00175">
    <property type="entry name" value="PG_MUTASE"/>
    <property type="match status" value="1"/>
</dbReference>
<dbReference type="AlphaFoldDB" id="A0AB40C3H4"/>
<feature type="region of interest" description="Disordered" evidence="4">
    <location>
        <begin position="268"/>
        <end position="288"/>
    </location>
</feature>
<dbReference type="InterPro" id="IPR013078">
    <property type="entry name" value="His_Pase_superF_clade-1"/>
</dbReference>
<dbReference type="PANTHER" id="PTHR48100">
    <property type="entry name" value="BROAD-SPECIFICITY PHOSPHATASE YOR283W-RELATED"/>
    <property type="match status" value="1"/>
</dbReference>
<dbReference type="Pfam" id="PF00300">
    <property type="entry name" value="His_Phos_1"/>
    <property type="match status" value="2"/>
</dbReference>
<protein>
    <submittedName>
        <fullName evidence="6">2-carboxy-D-arabinitol-1-phosphatase-like isoform X1</fullName>
    </submittedName>
</protein>
<dbReference type="InterPro" id="IPR029033">
    <property type="entry name" value="His_PPase_superfam"/>
</dbReference>
<proteinExistence type="inferred from homology"/>
<evidence type="ECO:0000313" key="5">
    <source>
        <dbReference type="Proteomes" id="UP001515500"/>
    </source>
</evidence>
<dbReference type="CDD" id="cd07067">
    <property type="entry name" value="HP_PGM_like"/>
    <property type="match status" value="1"/>
</dbReference>
<evidence type="ECO:0000256" key="2">
    <source>
        <dbReference type="PIRSR" id="PIRSR613078-1"/>
    </source>
</evidence>
<dbReference type="SUPFAM" id="SSF53254">
    <property type="entry name" value="Phosphoglycerate mutase-like"/>
    <property type="match status" value="2"/>
</dbReference>
<accession>A0AB40C3H4</accession>
<dbReference type="PANTHER" id="PTHR48100:SF10">
    <property type="entry name" value="2-CARBOXY-D-ARABINITOL-1-PHOSPHATASE-RELATED"/>
    <property type="match status" value="1"/>
</dbReference>
<gene>
    <name evidence="6" type="primary">LOC120270406</name>
</gene>
<keyword evidence="5" id="KW-1185">Reference proteome</keyword>
<feature type="binding site" evidence="3">
    <location>
        <begin position="67"/>
        <end position="74"/>
    </location>
    <ligand>
        <name>substrate</name>
    </ligand>
</feature>
<dbReference type="GeneID" id="120270406"/>
<dbReference type="InterPro" id="IPR001345">
    <property type="entry name" value="PG/BPGM_mutase_AS"/>
</dbReference>
<dbReference type="InterPro" id="IPR050275">
    <property type="entry name" value="PGM_Phosphatase"/>
</dbReference>
<feature type="binding site" evidence="3">
    <location>
        <position position="132"/>
    </location>
    <ligand>
        <name>substrate</name>
    </ligand>
</feature>
<comment type="similarity">
    <text evidence="1">Belongs to the phosphoglycerate mutase family.</text>
</comment>
<evidence type="ECO:0000256" key="1">
    <source>
        <dbReference type="ARBA" id="ARBA00038362"/>
    </source>
</evidence>
<organism evidence="5 6">
    <name type="scientific">Dioscorea cayennensis subsp. rotundata</name>
    <name type="common">White Guinea yam</name>
    <name type="synonym">Dioscorea rotundata</name>
    <dbReference type="NCBI Taxonomy" id="55577"/>
    <lineage>
        <taxon>Eukaryota</taxon>
        <taxon>Viridiplantae</taxon>
        <taxon>Streptophyta</taxon>
        <taxon>Embryophyta</taxon>
        <taxon>Tracheophyta</taxon>
        <taxon>Spermatophyta</taxon>
        <taxon>Magnoliopsida</taxon>
        <taxon>Liliopsida</taxon>
        <taxon>Dioscoreales</taxon>
        <taxon>Dioscoreaceae</taxon>
        <taxon>Dioscorea</taxon>
    </lineage>
</organism>
<reference evidence="6" key="1">
    <citation type="submission" date="2025-08" db="UniProtKB">
        <authorList>
            <consortium name="RefSeq"/>
        </authorList>
    </citation>
    <scope>IDENTIFICATION</scope>
</reference>
<feature type="active site" description="Tele-phosphohistidine intermediate" evidence="2">
    <location>
        <position position="68"/>
    </location>
</feature>
<evidence type="ECO:0000256" key="3">
    <source>
        <dbReference type="PIRSR" id="PIRSR613078-2"/>
    </source>
</evidence>
<sequence length="509" mass="56331">MLSVASPPVAGGSLHINRKRSGPQPPVWASLQEIERLRIDKDVRQKPRRMVPEIPAIRVAKRVVLVRHGQSTWNEEGRIQGSSDFAVLTPKGESQAETSRQMLLGDSFDVCFTSFVIDEKWAFECFASPLARSKRTAEIIWGSRMEEMIPEHDLREIDLYSFQGLLKHEGKAKFGDAYRQWQINAANFTIDGHYPVRELWDRAKSCWNKILAHEGNSVLVVAHNAVNQALVAAAIGLGTEYFRILLQSNCGVSVVDFNPQPRGNPHVSLNRLNQTPNPPIAAGGSGGRKTSKRIVLVCHGATQSNNEVTFPNMGYEPMNMLGVIQSQKTAELLLDMKIACILTSSQIASVDTAVAISEVQEAADCLGADCIPRYVEMKKLQDLEVEPTLQQPCTPDSWDSLNKATVTKLWNQSKKAWGALLEELCADSEPERNVVAVGNSTLHVALICHCLNLTTEWLGAFHLDSGSITVIDFPDGPARQAVIRCINYTAHLGRWSIPITRSMASDEEF</sequence>
<dbReference type="Proteomes" id="UP001515500">
    <property type="component" value="Chromosome 10"/>
</dbReference>
<feature type="active site" description="Proton donor/acceptor" evidence="2">
    <location>
        <position position="156"/>
    </location>
</feature>
<evidence type="ECO:0000256" key="4">
    <source>
        <dbReference type="SAM" id="MobiDB-lite"/>
    </source>
</evidence>